<comment type="similarity">
    <text evidence="1 13 14">Belongs to the peptidase S24 family.</text>
</comment>
<dbReference type="FunFam" id="1.10.10.10:FF:000009">
    <property type="entry name" value="LexA repressor"/>
    <property type="match status" value="1"/>
</dbReference>
<evidence type="ECO:0000259" key="15">
    <source>
        <dbReference type="Pfam" id="PF00717"/>
    </source>
</evidence>
<sequence>MYENISDKQLKILEFIKEELYHKGYPPSVREICNAVGLKSTSTVHGHLEKLEKYGYIRRDPTKPRAIEVLDHNPYFSENELVEIPVIGKVTAGKPILAVENIEDIFTLPLNYLDIDNHNSFILIVRGTSMINAGILDGDYVIVRQQNVAQNGDIIVALLGEEATIKRFFKEKDHIRLQPENPDMEPIIVTNIKILGKVVGVFRKL</sequence>
<dbReference type="OrthoDB" id="9802364at2"/>
<dbReference type="PANTHER" id="PTHR33516:SF2">
    <property type="entry name" value="LEXA REPRESSOR-RELATED"/>
    <property type="match status" value="1"/>
</dbReference>
<dbReference type="HAMAP" id="MF_00015">
    <property type="entry name" value="LexA"/>
    <property type="match status" value="1"/>
</dbReference>
<dbReference type="GO" id="GO:0003677">
    <property type="term" value="F:DNA binding"/>
    <property type="evidence" value="ECO:0007669"/>
    <property type="project" value="UniProtKB-UniRule"/>
</dbReference>
<keyword evidence="6 13" id="KW-0378">Hydrolase</keyword>
<dbReference type="CDD" id="cd00090">
    <property type="entry name" value="HTH_ARSR"/>
    <property type="match status" value="1"/>
</dbReference>
<evidence type="ECO:0000256" key="12">
    <source>
        <dbReference type="ARBA" id="ARBA00023236"/>
    </source>
</evidence>
<evidence type="ECO:0000256" key="6">
    <source>
        <dbReference type="ARBA" id="ARBA00022801"/>
    </source>
</evidence>
<feature type="active site" description="For autocatalytic cleavage activity" evidence="13">
    <location>
        <position position="166"/>
    </location>
</feature>
<dbReference type="InterPro" id="IPR006197">
    <property type="entry name" value="Peptidase_S24_LexA"/>
</dbReference>
<evidence type="ECO:0000256" key="14">
    <source>
        <dbReference type="RuleBase" id="RU003991"/>
    </source>
</evidence>
<comment type="function">
    <text evidence="13">Represses a number of genes involved in the response to DNA damage (SOS response), including recA and lexA. In the presence of single-stranded DNA, RecA interacts with LexA causing an autocatalytic cleavage which disrupts the DNA-binding part of LexA, leading to derepression of the SOS regulon and eventually DNA repair.</text>
</comment>
<evidence type="ECO:0000256" key="13">
    <source>
        <dbReference type="HAMAP-Rule" id="MF_00015"/>
    </source>
</evidence>
<evidence type="ECO:0000256" key="2">
    <source>
        <dbReference type="ARBA" id="ARBA00011738"/>
    </source>
</evidence>
<keyword evidence="3 13" id="KW-0678">Repressor</keyword>
<proteinExistence type="inferred from homology"/>
<keyword evidence="10 13" id="KW-0804">Transcription</keyword>
<dbReference type="InterPro" id="IPR039418">
    <property type="entry name" value="LexA-like"/>
</dbReference>
<dbReference type="PRINTS" id="PR00726">
    <property type="entry name" value="LEXASERPTASE"/>
</dbReference>
<reference evidence="17 18" key="1">
    <citation type="submission" date="2017-02" db="EMBL/GenBank/DDBJ databases">
        <authorList>
            <person name="Peterson S.W."/>
        </authorList>
    </citation>
    <scope>NUCLEOTIDE SEQUENCE [LARGE SCALE GENOMIC DNA]</scope>
    <source>
        <strain evidence="17 18">DSM 15102</strain>
    </source>
</reference>
<dbReference type="GO" id="GO:0006281">
    <property type="term" value="P:DNA repair"/>
    <property type="evidence" value="ECO:0007669"/>
    <property type="project" value="UniProtKB-UniRule"/>
</dbReference>
<dbReference type="InterPro" id="IPR011991">
    <property type="entry name" value="ArsR-like_HTH"/>
</dbReference>
<evidence type="ECO:0000256" key="5">
    <source>
        <dbReference type="ARBA" id="ARBA00022763"/>
    </source>
</evidence>
<dbReference type="SUPFAM" id="SSF51306">
    <property type="entry name" value="LexA/Signal peptidase"/>
    <property type="match status" value="1"/>
</dbReference>
<evidence type="ECO:0000259" key="16">
    <source>
        <dbReference type="Pfam" id="PF01726"/>
    </source>
</evidence>
<dbReference type="GO" id="GO:0006260">
    <property type="term" value="P:DNA replication"/>
    <property type="evidence" value="ECO:0007669"/>
    <property type="project" value="UniProtKB-UniRule"/>
</dbReference>
<dbReference type="EMBL" id="FUWV01000001">
    <property type="protein sequence ID" value="SJZ34222.1"/>
    <property type="molecule type" value="Genomic_DNA"/>
</dbReference>
<dbReference type="GO" id="GO:0045892">
    <property type="term" value="P:negative regulation of DNA-templated transcription"/>
    <property type="evidence" value="ECO:0007669"/>
    <property type="project" value="UniProtKB-UniRule"/>
</dbReference>
<dbReference type="NCBIfam" id="TIGR00498">
    <property type="entry name" value="lexA"/>
    <property type="match status" value="1"/>
</dbReference>
<dbReference type="PANTHER" id="PTHR33516">
    <property type="entry name" value="LEXA REPRESSOR"/>
    <property type="match status" value="1"/>
</dbReference>
<dbReference type="Pfam" id="PF01726">
    <property type="entry name" value="LexA_DNA_bind"/>
    <property type="match status" value="1"/>
</dbReference>
<dbReference type="RefSeq" id="WP_087677587.1">
    <property type="nucleotide sequence ID" value="NZ_FUWV01000001.1"/>
</dbReference>
<dbReference type="Gene3D" id="1.10.10.10">
    <property type="entry name" value="Winged helix-like DNA-binding domain superfamily/Winged helix DNA-binding domain"/>
    <property type="match status" value="1"/>
</dbReference>
<accession>A0A1T4JVG3</accession>
<dbReference type="EC" id="3.4.21.88" evidence="13"/>
<evidence type="ECO:0000256" key="10">
    <source>
        <dbReference type="ARBA" id="ARBA00023163"/>
    </source>
</evidence>
<evidence type="ECO:0000256" key="4">
    <source>
        <dbReference type="ARBA" id="ARBA00022705"/>
    </source>
</evidence>
<evidence type="ECO:0000256" key="7">
    <source>
        <dbReference type="ARBA" id="ARBA00022813"/>
    </source>
</evidence>
<protein>
    <recommendedName>
        <fullName evidence="13">LexA repressor</fullName>
        <ecNumber evidence="13">3.4.21.88</ecNumber>
    </recommendedName>
</protein>
<dbReference type="InterPro" id="IPR036388">
    <property type="entry name" value="WH-like_DNA-bd_sf"/>
</dbReference>
<dbReference type="Proteomes" id="UP000196365">
    <property type="component" value="Unassembled WGS sequence"/>
</dbReference>
<dbReference type="Pfam" id="PF00717">
    <property type="entry name" value="Peptidase_S24"/>
    <property type="match status" value="1"/>
</dbReference>
<keyword evidence="4 13" id="KW-0235">DNA replication</keyword>
<comment type="catalytic activity">
    <reaction evidence="13">
        <text>Hydrolysis of Ala-|-Gly bond in repressor LexA.</text>
        <dbReference type="EC" id="3.4.21.88"/>
    </reaction>
</comment>
<gene>
    <name evidence="13" type="primary">lexA</name>
    <name evidence="17" type="ORF">SAMN02745973_00135</name>
</gene>
<keyword evidence="7 13" id="KW-0068">Autocatalytic cleavage</keyword>
<evidence type="ECO:0000256" key="11">
    <source>
        <dbReference type="ARBA" id="ARBA00023204"/>
    </source>
</evidence>
<dbReference type="InterPro" id="IPR050077">
    <property type="entry name" value="LexA_repressor"/>
</dbReference>
<evidence type="ECO:0000256" key="8">
    <source>
        <dbReference type="ARBA" id="ARBA00023015"/>
    </source>
</evidence>
<dbReference type="SUPFAM" id="SSF46785">
    <property type="entry name" value="Winged helix' DNA-binding domain"/>
    <property type="match status" value="1"/>
</dbReference>
<dbReference type="AlphaFoldDB" id="A0A1T4JVG3"/>
<evidence type="ECO:0000313" key="18">
    <source>
        <dbReference type="Proteomes" id="UP000196365"/>
    </source>
</evidence>
<dbReference type="InterPro" id="IPR015927">
    <property type="entry name" value="Peptidase_S24_S26A/B/C"/>
</dbReference>
<keyword evidence="18" id="KW-1185">Reference proteome</keyword>
<dbReference type="InterPro" id="IPR006199">
    <property type="entry name" value="LexA_DNA-bd_dom"/>
</dbReference>
<evidence type="ECO:0000313" key="17">
    <source>
        <dbReference type="EMBL" id="SJZ34222.1"/>
    </source>
</evidence>
<feature type="DNA-binding region" description="H-T-H motif" evidence="13">
    <location>
        <begin position="29"/>
        <end position="49"/>
    </location>
</feature>
<evidence type="ECO:0000256" key="1">
    <source>
        <dbReference type="ARBA" id="ARBA00007484"/>
    </source>
</evidence>
<dbReference type="GO" id="GO:0004252">
    <property type="term" value="F:serine-type endopeptidase activity"/>
    <property type="evidence" value="ECO:0007669"/>
    <property type="project" value="UniProtKB-UniRule"/>
</dbReference>
<dbReference type="Gene3D" id="2.10.109.10">
    <property type="entry name" value="Umud Fragment, subunit A"/>
    <property type="match status" value="1"/>
</dbReference>
<name>A0A1T4JVG3_9FIRM</name>
<feature type="active site" description="For autocatalytic cleavage activity" evidence="13">
    <location>
        <position position="129"/>
    </location>
</feature>
<dbReference type="FunFam" id="2.10.109.10:FF:000001">
    <property type="entry name" value="LexA repressor"/>
    <property type="match status" value="1"/>
</dbReference>
<dbReference type="InterPro" id="IPR036286">
    <property type="entry name" value="LexA/Signal_pep-like_sf"/>
</dbReference>
<feature type="domain" description="Peptidase S24/S26A/S26B/S26C" evidence="15">
    <location>
        <begin position="85"/>
        <end position="199"/>
    </location>
</feature>
<evidence type="ECO:0000256" key="9">
    <source>
        <dbReference type="ARBA" id="ARBA00023125"/>
    </source>
</evidence>
<feature type="domain" description="LexA repressor DNA-binding" evidence="16">
    <location>
        <begin position="4"/>
        <end position="66"/>
    </location>
</feature>
<dbReference type="GO" id="GO:0009432">
    <property type="term" value="P:SOS response"/>
    <property type="evidence" value="ECO:0007669"/>
    <property type="project" value="UniProtKB-UniRule"/>
</dbReference>
<keyword evidence="12 13" id="KW-0742">SOS response</keyword>
<dbReference type="GO" id="GO:0006508">
    <property type="term" value="P:proteolysis"/>
    <property type="evidence" value="ECO:0007669"/>
    <property type="project" value="InterPro"/>
</dbReference>
<organism evidence="17 18">
    <name type="scientific">Garciella nitratireducens DSM 15102</name>
    <dbReference type="NCBI Taxonomy" id="1121911"/>
    <lineage>
        <taxon>Bacteria</taxon>
        <taxon>Bacillati</taxon>
        <taxon>Bacillota</taxon>
        <taxon>Clostridia</taxon>
        <taxon>Eubacteriales</taxon>
        <taxon>Eubacteriaceae</taxon>
        <taxon>Garciella</taxon>
    </lineage>
</organism>
<comment type="subunit">
    <text evidence="2 13">Homodimer.</text>
</comment>
<evidence type="ECO:0000256" key="3">
    <source>
        <dbReference type="ARBA" id="ARBA00022491"/>
    </source>
</evidence>
<dbReference type="CDD" id="cd06529">
    <property type="entry name" value="S24_LexA-like"/>
    <property type="match status" value="1"/>
</dbReference>
<keyword evidence="11 13" id="KW-0234">DNA repair</keyword>
<dbReference type="InterPro" id="IPR006200">
    <property type="entry name" value="LexA"/>
</dbReference>
<dbReference type="InterPro" id="IPR036390">
    <property type="entry name" value="WH_DNA-bd_sf"/>
</dbReference>
<feature type="site" description="Cleavage; by autolysis" evidence="13">
    <location>
        <begin position="92"/>
        <end position="93"/>
    </location>
</feature>
<keyword evidence="5 13" id="KW-0227">DNA damage</keyword>
<keyword evidence="9 13" id="KW-0238">DNA-binding</keyword>
<keyword evidence="8 13" id="KW-0805">Transcription regulation</keyword>